<name>A0A7C4XM52_UNCW3</name>
<evidence type="ECO:0000313" key="6">
    <source>
        <dbReference type="EMBL" id="HGV98617.1"/>
    </source>
</evidence>
<keyword evidence="5" id="KW-0472">Membrane</keyword>
<keyword evidence="2" id="KW-0812">Transmembrane</keyword>
<organism evidence="6">
    <name type="scientific">candidate division WOR-3 bacterium</name>
    <dbReference type="NCBI Taxonomy" id="2052148"/>
    <lineage>
        <taxon>Bacteria</taxon>
        <taxon>Bacteria division WOR-3</taxon>
    </lineage>
</organism>
<evidence type="ECO:0000256" key="1">
    <source>
        <dbReference type="ARBA" id="ARBA00004167"/>
    </source>
</evidence>
<dbReference type="InterPro" id="IPR013517">
    <property type="entry name" value="FG-GAP"/>
</dbReference>
<sequence>MIIELFLISMPPIGLMPGWPKIFEPLEPFVHCSAGISFADINGDRILEVISNFRYKSGTGFSDSLFVFDYQGNRLWVYCDGSTLQYPAFGDLDSDGENEIIFGSGLGMNVLKGNGTIMPGFPFPIPNIEWSEVAVADVDGNGYLDIIFFASLYNQDTTLLYILDRSGVPLPGWPRIMPQYFFIHPAVADLDNDGKREIVYNTWTDSLYCFRYDGTIQPGFPVENRPDTSFGIGEVILCDVDNDNYNEIVFGSSTPAGDSACLYIYRYDGSNQPGWPKYFSDHTGFHPNQYHFALGDIDNDQRIDIVIPGTGRGMRIIDENGNYKPGSCCWQSEGAMNPVIANIDFTPEKEIICQSNNMVFAYYSNLQICYGWPIKASGGIQYFNPLCVDDIDNDGLIELGFITQSWNPGSPTGSAYLYIWKLYGDAGEIEWGHPYYDVARTCCYQR</sequence>
<dbReference type="Pfam" id="PF01839">
    <property type="entry name" value="FG-GAP"/>
    <property type="match status" value="1"/>
</dbReference>
<dbReference type="PANTHER" id="PTHR21419:SF23">
    <property type="entry name" value="PROTEIN DEFECTIVE IN EXINE FORMATION 1"/>
    <property type="match status" value="1"/>
</dbReference>
<dbReference type="AlphaFoldDB" id="A0A7C4XM52"/>
<dbReference type="EMBL" id="DTGZ01000192">
    <property type="protein sequence ID" value="HGV98617.1"/>
    <property type="molecule type" value="Genomic_DNA"/>
</dbReference>
<dbReference type="InterPro" id="IPR045232">
    <property type="entry name" value="FAM234"/>
</dbReference>
<evidence type="ECO:0000256" key="5">
    <source>
        <dbReference type="ARBA" id="ARBA00023136"/>
    </source>
</evidence>
<dbReference type="SUPFAM" id="SSF69318">
    <property type="entry name" value="Integrin alpha N-terminal domain"/>
    <property type="match status" value="1"/>
</dbReference>
<protein>
    <submittedName>
        <fullName evidence="6">VCBS repeat-containing protein</fullName>
    </submittedName>
</protein>
<evidence type="ECO:0000256" key="3">
    <source>
        <dbReference type="ARBA" id="ARBA00022729"/>
    </source>
</evidence>
<dbReference type="Pfam" id="PF13517">
    <property type="entry name" value="FG-GAP_3"/>
    <property type="match status" value="1"/>
</dbReference>
<comment type="caution">
    <text evidence="6">The sequence shown here is derived from an EMBL/GenBank/DDBJ whole genome shotgun (WGS) entry which is preliminary data.</text>
</comment>
<gene>
    <name evidence="6" type="ORF">ENV60_10055</name>
</gene>
<accession>A0A7C4XM52</accession>
<comment type="subcellular location">
    <subcellularLocation>
        <location evidence="1">Membrane</location>
        <topology evidence="1">Single-pass membrane protein</topology>
    </subcellularLocation>
</comment>
<dbReference type="GO" id="GO:0016020">
    <property type="term" value="C:membrane"/>
    <property type="evidence" value="ECO:0007669"/>
    <property type="project" value="UniProtKB-SubCell"/>
</dbReference>
<proteinExistence type="predicted"/>
<reference evidence="6" key="1">
    <citation type="journal article" date="2020" name="mSystems">
        <title>Genome- and Community-Level Interaction Insights into Carbon Utilization and Element Cycling Functions of Hydrothermarchaeota in Hydrothermal Sediment.</title>
        <authorList>
            <person name="Zhou Z."/>
            <person name="Liu Y."/>
            <person name="Xu W."/>
            <person name="Pan J."/>
            <person name="Luo Z.H."/>
            <person name="Li M."/>
        </authorList>
    </citation>
    <scope>NUCLEOTIDE SEQUENCE [LARGE SCALE GENOMIC DNA]</scope>
    <source>
        <strain evidence="6">SpSt-774</strain>
    </source>
</reference>
<evidence type="ECO:0000256" key="2">
    <source>
        <dbReference type="ARBA" id="ARBA00022692"/>
    </source>
</evidence>
<dbReference type="Gene3D" id="2.130.10.130">
    <property type="entry name" value="Integrin alpha, N-terminal"/>
    <property type="match status" value="1"/>
</dbReference>
<dbReference type="PANTHER" id="PTHR21419">
    <property type="match status" value="1"/>
</dbReference>
<keyword evidence="3" id="KW-0732">Signal</keyword>
<dbReference type="InterPro" id="IPR028994">
    <property type="entry name" value="Integrin_alpha_N"/>
</dbReference>
<evidence type="ECO:0000256" key="4">
    <source>
        <dbReference type="ARBA" id="ARBA00022989"/>
    </source>
</evidence>
<keyword evidence="4" id="KW-1133">Transmembrane helix</keyword>